<evidence type="ECO:0000256" key="7">
    <source>
        <dbReference type="ARBA" id="ARBA00022490"/>
    </source>
</evidence>
<dbReference type="HAMAP" id="MF_00004">
    <property type="entry name" value="Aden_phosphoribosyltr"/>
    <property type="match status" value="1"/>
</dbReference>
<dbReference type="PANTHER" id="PTHR32315">
    <property type="entry name" value="ADENINE PHOSPHORIBOSYLTRANSFERASE"/>
    <property type="match status" value="1"/>
</dbReference>
<dbReference type="GO" id="GO:0002055">
    <property type="term" value="F:adenine binding"/>
    <property type="evidence" value="ECO:0007669"/>
    <property type="project" value="TreeGrafter"/>
</dbReference>
<organism evidence="13 14">
    <name type="scientific">Helicobacter canis</name>
    <dbReference type="NCBI Taxonomy" id="29419"/>
    <lineage>
        <taxon>Bacteria</taxon>
        <taxon>Pseudomonadati</taxon>
        <taxon>Campylobacterota</taxon>
        <taxon>Epsilonproteobacteria</taxon>
        <taxon>Campylobacterales</taxon>
        <taxon>Helicobacteraceae</taxon>
        <taxon>Helicobacter</taxon>
    </lineage>
</organism>
<accession>A0A377J4J6</accession>
<dbReference type="GO" id="GO:0005737">
    <property type="term" value="C:cytoplasm"/>
    <property type="evidence" value="ECO:0007669"/>
    <property type="project" value="UniProtKB-SubCell"/>
</dbReference>
<sequence>MANAQNLQELSTQVRNTLREIPDYPKPGILFYDITTILENAECLHKIIAFWKARYVNQNITHIVGIESRGFTFGSALAYALGVGFIPIRKKGKLPFATYSQEYALEYGTDTLEIHQDAFASVQERGEKARVVLVDDLLATGGTAAASIKLIEKAGGECIEACFLIRLVELEGHKKLTTNFMNILDC</sequence>
<keyword evidence="8 11" id="KW-0328">Glycosyltransferase</keyword>
<evidence type="ECO:0000256" key="5">
    <source>
        <dbReference type="ARBA" id="ARBA00008391"/>
    </source>
</evidence>
<comment type="function">
    <text evidence="2 11">Catalyzes a salvage reaction resulting in the formation of AMP, that is energically less costly than de novo synthesis.</text>
</comment>
<dbReference type="GO" id="GO:0006166">
    <property type="term" value="P:purine ribonucleoside salvage"/>
    <property type="evidence" value="ECO:0007669"/>
    <property type="project" value="UniProtKB-UniRule"/>
</dbReference>
<evidence type="ECO:0000256" key="1">
    <source>
        <dbReference type="ARBA" id="ARBA00000868"/>
    </source>
</evidence>
<dbReference type="PANTHER" id="PTHR32315:SF3">
    <property type="entry name" value="ADENINE PHOSPHORIBOSYLTRANSFERASE"/>
    <property type="match status" value="1"/>
</dbReference>
<dbReference type="InterPro" id="IPR005764">
    <property type="entry name" value="Ade_phspho_trans"/>
</dbReference>
<dbReference type="NCBIfam" id="NF002634">
    <property type="entry name" value="PRK02304.1-3"/>
    <property type="match status" value="1"/>
</dbReference>
<dbReference type="Gene3D" id="3.40.50.2020">
    <property type="match status" value="1"/>
</dbReference>
<evidence type="ECO:0000256" key="9">
    <source>
        <dbReference type="ARBA" id="ARBA00022679"/>
    </source>
</evidence>
<dbReference type="EMBL" id="UGHV01000001">
    <property type="protein sequence ID" value="STO97412.1"/>
    <property type="molecule type" value="Genomic_DNA"/>
</dbReference>
<dbReference type="EC" id="2.4.2.7" evidence="6 11"/>
<dbReference type="OrthoDB" id="9803963at2"/>
<feature type="domain" description="Phosphoribosyltransferase" evidence="12">
    <location>
        <begin position="48"/>
        <end position="166"/>
    </location>
</feature>
<evidence type="ECO:0000256" key="8">
    <source>
        <dbReference type="ARBA" id="ARBA00022676"/>
    </source>
</evidence>
<evidence type="ECO:0000259" key="12">
    <source>
        <dbReference type="Pfam" id="PF00156"/>
    </source>
</evidence>
<comment type="similarity">
    <text evidence="5 11">Belongs to the purine/pyrimidine phosphoribosyltransferase family.</text>
</comment>
<keyword evidence="9 11" id="KW-0808">Transferase</keyword>
<reference evidence="13 14" key="1">
    <citation type="submission" date="2018-06" db="EMBL/GenBank/DDBJ databases">
        <authorList>
            <consortium name="Pathogen Informatics"/>
            <person name="Doyle S."/>
        </authorList>
    </citation>
    <scope>NUCLEOTIDE SEQUENCE [LARGE SCALE GENOMIC DNA]</scope>
    <source>
        <strain evidence="13 14">NCTC12410</strain>
    </source>
</reference>
<evidence type="ECO:0000256" key="6">
    <source>
        <dbReference type="ARBA" id="ARBA00011893"/>
    </source>
</evidence>
<dbReference type="CDD" id="cd06223">
    <property type="entry name" value="PRTases_typeI"/>
    <property type="match status" value="1"/>
</dbReference>
<dbReference type="Pfam" id="PF00156">
    <property type="entry name" value="Pribosyltran"/>
    <property type="match status" value="1"/>
</dbReference>
<dbReference type="Proteomes" id="UP000254841">
    <property type="component" value="Unassembled WGS sequence"/>
</dbReference>
<keyword evidence="10 11" id="KW-0660">Purine salvage</keyword>
<dbReference type="UniPathway" id="UPA00588">
    <property type="reaction ID" value="UER00646"/>
</dbReference>
<dbReference type="FunFam" id="3.40.50.2020:FF:000021">
    <property type="entry name" value="Adenine phosphoribosyltransferase"/>
    <property type="match status" value="1"/>
</dbReference>
<dbReference type="InterPro" id="IPR000836">
    <property type="entry name" value="PRTase_dom"/>
</dbReference>
<proteinExistence type="inferred from homology"/>
<dbReference type="SUPFAM" id="SSF53271">
    <property type="entry name" value="PRTase-like"/>
    <property type="match status" value="1"/>
</dbReference>
<dbReference type="GO" id="GO:0016208">
    <property type="term" value="F:AMP binding"/>
    <property type="evidence" value="ECO:0007669"/>
    <property type="project" value="TreeGrafter"/>
</dbReference>
<comment type="catalytic activity">
    <reaction evidence="1 11">
        <text>AMP + diphosphate = 5-phospho-alpha-D-ribose 1-diphosphate + adenine</text>
        <dbReference type="Rhea" id="RHEA:16609"/>
        <dbReference type="ChEBI" id="CHEBI:16708"/>
        <dbReference type="ChEBI" id="CHEBI:33019"/>
        <dbReference type="ChEBI" id="CHEBI:58017"/>
        <dbReference type="ChEBI" id="CHEBI:456215"/>
        <dbReference type="EC" id="2.4.2.7"/>
    </reaction>
</comment>
<evidence type="ECO:0000313" key="13">
    <source>
        <dbReference type="EMBL" id="STO97412.1"/>
    </source>
</evidence>
<evidence type="ECO:0000256" key="3">
    <source>
        <dbReference type="ARBA" id="ARBA00004496"/>
    </source>
</evidence>
<protein>
    <recommendedName>
        <fullName evidence="6 11">Adenine phosphoribosyltransferase</fullName>
        <shortName evidence="11">APRT</shortName>
        <ecNumber evidence="6 11">2.4.2.7</ecNumber>
    </recommendedName>
</protein>
<gene>
    <name evidence="11 13" type="primary">apt</name>
    <name evidence="13" type="ORF">NCTC12410_01238</name>
</gene>
<evidence type="ECO:0000313" key="14">
    <source>
        <dbReference type="Proteomes" id="UP000254841"/>
    </source>
</evidence>
<dbReference type="GO" id="GO:0003999">
    <property type="term" value="F:adenine phosphoribosyltransferase activity"/>
    <property type="evidence" value="ECO:0007669"/>
    <property type="project" value="UniProtKB-UniRule"/>
</dbReference>
<evidence type="ECO:0000256" key="2">
    <source>
        <dbReference type="ARBA" id="ARBA00003968"/>
    </source>
</evidence>
<evidence type="ECO:0000256" key="10">
    <source>
        <dbReference type="ARBA" id="ARBA00022726"/>
    </source>
</evidence>
<dbReference type="NCBIfam" id="TIGR01090">
    <property type="entry name" value="apt"/>
    <property type="match status" value="1"/>
</dbReference>
<dbReference type="RefSeq" id="WP_115011648.1">
    <property type="nucleotide sequence ID" value="NZ_UGHV01000001.1"/>
</dbReference>
<name>A0A377J4J6_9HELI</name>
<evidence type="ECO:0000256" key="11">
    <source>
        <dbReference type="HAMAP-Rule" id="MF_00004"/>
    </source>
</evidence>
<dbReference type="NCBIfam" id="NF002636">
    <property type="entry name" value="PRK02304.1-5"/>
    <property type="match status" value="1"/>
</dbReference>
<dbReference type="GO" id="GO:0044209">
    <property type="term" value="P:AMP salvage"/>
    <property type="evidence" value="ECO:0007669"/>
    <property type="project" value="UniProtKB-UniRule"/>
</dbReference>
<evidence type="ECO:0000256" key="4">
    <source>
        <dbReference type="ARBA" id="ARBA00004659"/>
    </source>
</evidence>
<dbReference type="InterPro" id="IPR029057">
    <property type="entry name" value="PRTase-like"/>
</dbReference>
<dbReference type="AlphaFoldDB" id="A0A377J4J6"/>
<keyword evidence="7 11" id="KW-0963">Cytoplasm</keyword>
<comment type="subunit">
    <text evidence="11">Homodimer.</text>
</comment>
<comment type="subcellular location">
    <subcellularLocation>
        <location evidence="3 11">Cytoplasm</location>
    </subcellularLocation>
</comment>
<dbReference type="GO" id="GO:0006168">
    <property type="term" value="P:adenine salvage"/>
    <property type="evidence" value="ECO:0007669"/>
    <property type="project" value="InterPro"/>
</dbReference>
<comment type="pathway">
    <text evidence="4 11">Purine metabolism; AMP biosynthesis via salvage pathway; AMP from adenine: step 1/1.</text>
</comment>
<dbReference type="InterPro" id="IPR050054">
    <property type="entry name" value="UPRTase/APRTase"/>
</dbReference>